<proteinExistence type="predicted"/>
<accession>A0A2N3IIT6</accession>
<sequence>MAWYKEWFDSPYYHILYKNRDEQEAQICLTNMFNLVPIVKGSKILDIPCGRGRHAAYLAKNGYQVTGVDLSLESIAYAKENYQGLSNLEFFVHDMRVPFREGYYDYVLNFFTSFGYFETETENVACLQALAKNLKKEGTLILDFFNTERVLKELVQKEEVKVEGISFYIERELQGKFLVKTIRFTDKGQDYCFQERVMAISPEEFRNYFKQAGLRPLRVFGNYFLEPYDEFMPRVIWVLVKE</sequence>
<evidence type="ECO:0000259" key="2">
    <source>
        <dbReference type="Pfam" id="PF13649"/>
    </source>
</evidence>
<dbReference type="InterPro" id="IPR029063">
    <property type="entry name" value="SAM-dependent_MTases_sf"/>
</dbReference>
<dbReference type="GO" id="GO:0032259">
    <property type="term" value="P:methylation"/>
    <property type="evidence" value="ECO:0007669"/>
    <property type="project" value="UniProtKB-KW"/>
</dbReference>
<reference evidence="3 4" key="1">
    <citation type="submission" date="2017-06" db="EMBL/GenBank/DDBJ databases">
        <title>Raineya orbicola gen. nov., sp. nov. a slightly thermophilic bacterium of the phylum Bacteroidetes and the description of Raineyaceae fam. nov.</title>
        <authorList>
            <person name="Albuquerque L."/>
            <person name="Polonia A.R.M."/>
            <person name="Barroso C."/>
            <person name="Froufe H.J.C."/>
            <person name="Lage O."/>
            <person name="Lobo-Da-Cunha A."/>
            <person name="Egas C."/>
            <person name="Da Costa M.S."/>
        </authorList>
    </citation>
    <scope>NUCLEOTIDE SEQUENCE [LARGE SCALE GENOMIC DNA]</scope>
    <source>
        <strain evidence="3 4">SPSPC-11</strain>
    </source>
</reference>
<dbReference type="PANTHER" id="PTHR43861">
    <property type="entry name" value="TRANS-ACONITATE 2-METHYLTRANSFERASE-RELATED"/>
    <property type="match status" value="1"/>
</dbReference>
<dbReference type="GO" id="GO:0008168">
    <property type="term" value="F:methyltransferase activity"/>
    <property type="evidence" value="ECO:0007669"/>
    <property type="project" value="UniProtKB-KW"/>
</dbReference>
<keyword evidence="1 3" id="KW-0808">Transferase</keyword>
<organism evidence="3 4">
    <name type="scientific">Raineya orbicola</name>
    <dbReference type="NCBI Taxonomy" id="2016530"/>
    <lineage>
        <taxon>Bacteria</taxon>
        <taxon>Pseudomonadati</taxon>
        <taxon>Bacteroidota</taxon>
        <taxon>Cytophagia</taxon>
        <taxon>Cytophagales</taxon>
        <taxon>Raineyaceae</taxon>
        <taxon>Raineya</taxon>
    </lineage>
</organism>
<dbReference type="Proteomes" id="UP000233387">
    <property type="component" value="Unassembled WGS sequence"/>
</dbReference>
<protein>
    <submittedName>
        <fullName evidence="3">Methyltransferase domain</fullName>
    </submittedName>
</protein>
<dbReference type="RefSeq" id="WP_101358011.1">
    <property type="nucleotide sequence ID" value="NZ_NKXO01000009.1"/>
</dbReference>
<keyword evidence="3" id="KW-0489">Methyltransferase</keyword>
<dbReference type="Pfam" id="PF13649">
    <property type="entry name" value="Methyltransf_25"/>
    <property type="match status" value="1"/>
</dbReference>
<dbReference type="SUPFAM" id="SSF53335">
    <property type="entry name" value="S-adenosyl-L-methionine-dependent methyltransferases"/>
    <property type="match status" value="1"/>
</dbReference>
<keyword evidence="4" id="KW-1185">Reference proteome</keyword>
<dbReference type="Gene3D" id="2.20.25.110">
    <property type="entry name" value="S-adenosyl-L-methionine-dependent methyltransferases"/>
    <property type="match status" value="1"/>
</dbReference>
<evidence type="ECO:0000313" key="4">
    <source>
        <dbReference type="Proteomes" id="UP000233387"/>
    </source>
</evidence>
<dbReference type="InterPro" id="IPR041698">
    <property type="entry name" value="Methyltransf_25"/>
</dbReference>
<evidence type="ECO:0000313" key="3">
    <source>
        <dbReference type="EMBL" id="PKQ70224.1"/>
    </source>
</evidence>
<gene>
    <name evidence="3" type="ORF">Rain11_0745</name>
</gene>
<dbReference type="EMBL" id="NKXO01000009">
    <property type="protein sequence ID" value="PKQ70224.1"/>
    <property type="molecule type" value="Genomic_DNA"/>
</dbReference>
<dbReference type="OrthoDB" id="9811589at2"/>
<dbReference type="Gene3D" id="3.40.50.150">
    <property type="entry name" value="Vaccinia Virus protein VP39"/>
    <property type="match status" value="1"/>
</dbReference>
<dbReference type="CDD" id="cd02440">
    <property type="entry name" value="AdoMet_MTases"/>
    <property type="match status" value="1"/>
</dbReference>
<name>A0A2N3IIT6_9BACT</name>
<evidence type="ECO:0000256" key="1">
    <source>
        <dbReference type="ARBA" id="ARBA00022679"/>
    </source>
</evidence>
<feature type="domain" description="Methyltransferase" evidence="2">
    <location>
        <begin position="44"/>
        <end position="138"/>
    </location>
</feature>
<comment type="caution">
    <text evidence="3">The sequence shown here is derived from an EMBL/GenBank/DDBJ whole genome shotgun (WGS) entry which is preliminary data.</text>
</comment>
<dbReference type="AlphaFoldDB" id="A0A2N3IIT6"/>